<dbReference type="EMBL" id="FNBE01000014">
    <property type="protein sequence ID" value="SDG68855.1"/>
    <property type="molecule type" value="Genomic_DNA"/>
</dbReference>
<evidence type="ECO:0000256" key="1">
    <source>
        <dbReference type="SAM" id="Phobius"/>
    </source>
</evidence>
<dbReference type="InterPro" id="IPR025327">
    <property type="entry name" value="DUF4233"/>
</dbReference>
<keyword evidence="1" id="KW-0812">Transmembrane</keyword>
<dbReference type="OrthoDB" id="4773077at2"/>
<dbReference type="AlphaFoldDB" id="A0A1G7WA49"/>
<feature type="transmembrane region" description="Helical" evidence="1">
    <location>
        <begin position="17"/>
        <end position="39"/>
    </location>
</feature>
<keyword evidence="3" id="KW-1185">Reference proteome</keyword>
<evidence type="ECO:0008006" key="4">
    <source>
        <dbReference type="Google" id="ProtNLM"/>
    </source>
</evidence>
<dbReference type="Proteomes" id="UP000198967">
    <property type="component" value="Unassembled WGS sequence"/>
</dbReference>
<name>A0A1G7WA49_PSEOR</name>
<reference evidence="2 3" key="1">
    <citation type="submission" date="2016-10" db="EMBL/GenBank/DDBJ databases">
        <authorList>
            <person name="de Groot N.N."/>
        </authorList>
    </citation>
    <scope>NUCLEOTIDE SEQUENCE [LARGE SCALE GENOMIC DNA]</scope>
    <source>
        <strain evidence="2 3">CGMCC 4.3143</strain>
    </source>
</reference>
<evidence type="ECO:0000313" key="3">
    <source>
        <dbReference type="Proteomes" id="UP000198967"/>
    </source>
</evidence>
<dbReference type="Pfam" id="PF14017">
    <property type="entry name" value="DUF4233"/>
    <property type="match status" value="1"/>
</dbReference>
<keyword evidence="1" id="KW-1133">Transmembrane helix</keyword>
<feature type="transmembrane region" description="Helical" evidence="1">
    <location>
        <begin position="79"/>
        <end position="112"/>
    </location>
</feature>
<gene>
    <name evidence="2" type="ORF">SAMN05216377_11456</name>
</gene>
<organism evidence="2 3">
    <name type="scientific">Pseudonocardia oroxyli</name>
    <dbReference type="NCBI Taxonomy" id="366584"/>
    <lineage>
        <taxon>Bacteria</taxon>
        <taxon>Bacillati</taxon>
        <taxon>Actinomycetota</taxon>
        <taxon>Actinomycetes</taxon>
        <taxon>Pseudonocardiales</taxon>
        <taxon>Pseudonocardiaceae</taxon>
        <taxon>Pseudonocardia</taxon>
    </lineage>
</organism>
<dbReference type="RefSeq" id="WP_093087536.1">
    <property type="nucleotide sequence ID" value="NZ_FNBE01000014.1"/>
</dbReference>
<keyword evidence="1" id="KW-0472">Membrane</keyword>
<sequence length="132" mass="14047">MTEPAARPAPVDPMKGFRGICAGVLILEAIVVVLALLVVARFDGAAATPLALTVVSVLGVLMILASGVQRRPYGLRVAVGLQVALLLCGFLHFSLFIVGALFALVWGTLLWMRQDVARRMSRGELPAQRGEP</sequence>
<dbReference type="STRING" id="366584.SAMN05216377_11456"/>
<protein>
    <recommendedName>
        <fullName evidence="4">DUF4233 domain-containing protein</fullName>
    </recommendedName>
</protein>
<evidence type="ECO:0000313" key="2">
    <source>
        <dbReference type="EMBL" id="SDG68855.1"/>
    </source>
</evidence>
<feature type="transmembrane region" description="Helical" evidence="1">
    <location>
        <begin position="46"/>
        <end position="67"/>
    </location>
</feature>
<proteinExistence type="predicted"/>
<accession>A0A1G7WA49</accession>